<reference evidence="3" key="1">
    <citation type="submission" date="2025-08" db="UniProtKB">
        <authorList>
            <consortium name="RefSeq"/>
        </authorList>
    </citation>
    <scope>IDENTIFICATION</scope>
</reference>
<evidence type="ECO:0000313" key="2">
    <source>
        <dbReference type="Proteomes" id="UP000694843"/>
    </source>
</evidence>
<dbReference type="Proteomes" id="UP000694843">
    <property type="component" value="Unplaced"/>
</dbReference>
<feature type="compositionally biased region" description="Low complexity" evidence="1">
    <location>
        <begin position="325"/>
        <end position="334"/>
    </location>
</feature>
<dbReference type="AlphaFoldDB" id="A0A8B7PA53"/>
<dbReference type="Pfam" id="PF15996">
    <property type="entry name" value="PNISR"/>
    <property type="match status" value="1"/>
</dbReference>
<feature type="compositionally biased region" description="Basic and acidic residues" evidence="1">
    <location>
        <begin position="257"/>
        <end position="292"/>
    </location>
</feature>
<dbReference type="PANTHER" id="PTHR31518">
    <property type="entry name" value="ARGININE/SERINE-RICH PROTEIN PNISR"/>
    <property type="match status" value="1"/>
</dbReference>
<dbReference type="OMA" id="GASNENW"/>
<feature type="region of interest" description="Disordered" evidence="1">
    <location>
        <begin position="257"/>
        <end position="334"/>
    </location>
</feature>
<protein>
    <submittedName>
        <fullName evidence="3">Arginine/serine-rich protein PNISR</fullName>
    </submittedName>
</protein>
<dbReference type="InterPro" id="IPR031937">
    <property type="entry name" value="PNISR"/>
</dbReference>
<evidence type="ECO:0000313" key="3">
    <source>
        <dbReference type="RefSeq" id="XP_018022071.1"/>
    </source>
</evidence>
<dbReference type="RefSeq" id="XP_018022071.1">
    <property type="nucleotide sequence ID" value="XM_018166582.1"/>
</dbReference>
<evidence type="ECO:0000256" key="1">
    <source>
        <dbReference type="SAM" id="MobiDB-lite"/>
    </source>
</evidence>
<dbReference type="OrthoDB" id="10065820at2759"/>
<name>A0A8B7PA53_HYAAZ</name>
<dbReference type="KEGG" id="hazt:108678217"/>
<sequence length="334" mass="37068">MWAGGCNWQNWALQSQKLQSMNHDQVDWATLAKQWIQMKDTVPSDASVAPTTCAAETTFVTTANLAAPPPPPPPPMPTSEDLSIPPPPGTTVSDEHEDGGEMDMEIEDDTTVVTPTQVVSNMQPNHHNGAPFNGGWALGASNENWGWNNTSSHEHNNWGWGADAAVRGECWSVEGSTYPTEGYLWGDGVGEHHMVPAITTDYEHGVRHSRSSSSSSRARMDYGMRDIPEKEADFQLDAAQRKKLPLWIREGLEKMEREKQKKLEREKAASEKEAMLKHKREAAERRLAEHPDGAMIQPAKSKFDSDSEEEENDTKEPKKEKTSEESLSSAAGHQ</sequence>
<feature type="region of interest" description="Disordered" evidence="1">
    <location>
        <begin position="63"/>
        <end position="97"/>
    </location>
</feature>
<dbReference type="GeneID" id="108678217"/>
<keyword evidence="2" id="KW-1185">Reference proteome</keyword>
<gene>
    <name evidence="3" type="primary">LOC108678217</name>
</gene>
<feature type="non-terminal residue" evidence="3">
    <location>
        <position position="334"/>
    </location>
</feature>
<accession>A0A8B7PA53</accession>
<feature type="compositionally biased region" description="Pro residues" evidence="1">
    <location>
        <begin position="67"/>
        <end position="77"/>
    </location>
</feature>
<feature type="compositionally biased region" description="Basic and acidic residues" evidence="1">
    <location>
        <begin position="314"/>
        <end position="324"/>
    </location>
</feature>
<organism evidence="2 3">
    <name type="scientific">Hyalella azteca</name>
    <name type="common">Amphipod</name>
    <dbReference type="NCBI Taxonomy" id="294128"/>
    <lineage>
        <taxon>Eukaryota</taxon>
        <taxon>Metazoa</taxon>
        <taxon>Ecdysozoa</taxon>
        <taxon>Arthropoda</taxon>
        <taxon>Crustacea</taxon>
        <taxon>Multicrustacea</taxon>
        <taxon>Malacostraca</taxon>
        <taxon>Eumalacostraca</taxon>
        <taxon>Peracarida</taxon>
        <taxon>Amphipoda</taxon>
        <taxon>Senticaudata</taxon>
        <taxon>Talitrida</taxon>
        <taxon>Talitroidea</taxon>
        <taxon>Hyalellidae</taxon>
        <taxon>Hyalella</taxon>
    </lineage>
</organism>
<proteinExistence type="predicted"/>